<sequence length="104" mass="11688">MPDISDHPRARQPPSKSFSSTTHCRAKALPSDLSIITMTKYDDFDWDELPAEAQEAAKVLGFTKEMWDADQEPKECNKSWKRLPDEQKAAAGVLGYDQASWDAS</sequence>
<evidence type="ECO:0000256" key="1">
    <source>
        <dbReference type="SAM" id="MobiDB-lite"/>
    </source>
</evidence>
<evidence type="ECO:0000313" key="3">
    <source>
        <dbReference type="Proteomes" id="UP001530400"/>
    </source>
</evidence>
<organism evidence="2 3">
    <name type="scientific">Cyclotella atomus</name>
    <dbReference type="NCBI Taxonomy" id="382360"/>
    <lineage>
        <taxon>Eukaryota</taxon>
        <taxon>Sar</taxon>
        <taxon>Stramenopiles</taxon>
        <taxon>Ochrophyta</taxon>
        <taxon>Bacillariophyta</taxon>
        <taxon>Coscinodiscophyceae</taxon>
        <taxon>Thalassiosirophycidae</taxon>
        <taxon>Stephanodiscales</taxon>
        <taxon>Stephanodiscaceae</taxon>
        <taxon>Cyclotella</taxon>
    </lineage>
</organism>
<protein>
    <submittedName>
        <fullName evidence="2">Uncharacterized protein</fullName>
    </submittedName>
</protein>
<dbReference type="AlphaFoldDB" id="A0ABD3NTE5"/>
<feature type="compositionally biased region" description="Polar residues" evidence="1">
    <location>
        <begin position="14"/>
        <end position="23"/>
    </location>
</feature>
<dbReference type="EMBL" id="JALLPJ020000971">
    <property type="protein sequence ID" value="KAL3778756.1"/>
    <property type="molecule type" value="Genomic_DNA"/>
</dbReference>
<reference evidence="2 3" key="1">
    <citation type="submission" date="2024-10" db="EMBL/GenBank/DDBJ databases">
        <title>Updated reference genomes for cyclostephanoid diatoms.</title>
        <authorList>
            <person name="Roberts W.R."/>
            <person name="Alverson A.J."/>
        </authorList>
    </citation>
    <scope>NUCLEOTIDE SEQUENCE [LARGE SCALE GENOMIC DNA]</scope>
    <source>
        <strain evidence="2 3">AJA010-31</strain>
    </source>
</reference>
<proteinExistence type="predicted"/>
<comment type="caution">
    <text evidence="2">The sequence shown here is derived from an EMBL/GenBank/DDBJ whole genome shotgun (WGS) entry which is preliminary data.</text>
</comment>
<name>A0ABD3NTE5_9STRA</name>
<gene>
    <name evidence="2" type="ORF">ACHAWO_011410</name>
</gene>
<dbReference type="Proteomes" id="UP001530400">
    <property type="component" value="Unassembled WGS sequence"/>
</dbReference>
<accession>A0ABD3NTE5</accession>
<evidence type="ECO:0000313" key="2">
    <source>
        <dbReference type="EMBL" id="KAL3778756.1"/>
    </source>
</evidence>
<feature type="region of interest" description="Disordered" evidence="1">
    <location>
        <begin position="1"/>
        <end position="24"/>
    </location>
</feature>
<keyword evidence="3" id="KW-1185">Reference proteome</keyword>